<gene>
    <name evidence="3" type="ORF">D9619_003327</name>
</gene>
<keyword evidence="4" id="KW-1185">Reference proteome</keyword>
<dbReference type="PANTHER" id="PTHR44086:SF10">
    <property type="entry name" value="THIOSULFATE SULFURTRANSFERASE_RHODANESE-LIKE DOMAIN-CONTAINING PROTEIN 3"/>
    <property type="match status" value="1"/>
</dbReference>
<dbReference type="InterPro" id="IPR036873">
    <property type="entry name" value="Rhodanese-like_dom_sf"/>
</dbReference>
<dbReference type="GO" id="GO:0005739">
    <property type="term" value="C:mitochondrion"/>
    <property type="evidence" value="ECO:0007669"/>
    <property type="project" value="TreeGrafter"/>
</dbReference>
<dbReference type="OrthoDB" id="566238at2759"/>
<dbReference type="SMART" id="SM00450">
    <property type="entry name" value="RHOD"/>
    <property type="match status" value="1"/>
</dbReference>
<proteinExistence type="predicted"/>
<organism evidence="3 4">
    <name type="scientific">Psilocybe cf. subviscida</name>
    <dbReference type="NCBI Taxonomy" id="2480587"/>
    <lineage>
        <taxon>Eukaryota</taxon>
        <taxon>Fungi</taxon>
        <taxon>Dikarya</taxon>
        <taxon>Basidiomycota</taxon>
        <taxon>Agaricomycotina</taxon>
        <taxon>Agaricomycetes</taxon>
        <taxon>Agaricomycetidae</taxon>
        <taxon>Agaricales</taxon>
        <taxon>Agaricineae</taxon>
        <taxon>Strophariaceae</taxon>
        <taxon>Psilocybe</taxon>
    </lineage>
</organism>
<evidence type="ECO:0000313" key="3">
    <source>
        <dbReference type="EMBL" id="KAF5311812.1"/>
    </source>
</evidence>
<accession>A0A8H5AX70</accession>
<dbReference type="PROSITE" id="PS50206">
    <property type="entry name" value="RHODANESE_3"/>
    <property type="match status" value="1"/>
</dbReference>
<dbReference type="Gene3D" id="3.40.250.10">
    <property type="entry name" value="Rhodanese-like domain"/>
    <property type="match status" value="1"/>
</dbReference>
<evidence type="ECO:0000313" key="4">
    <source>
        <dbReference type="Proteomes" id="UP000567179"/>
    </source>
</evidence>
<dbReference type="Pfam" id="PF00581">
    <property type="entry name" value="Rhodanese"/>
    <property type="match status" value="1"/>
</dbReference>
<evidence type="ECO:0000256" key="1">
    <source>
        <dbReference type="SAM" id="MobiDB-lite"/>
    </source>
</evidence>
<dbReference type="SUPFAM" id="SSF52821">
    <property type="entry name" value="Rhodanese/Cell cycle control phosphatase"/>
    <property type="match status" value="1"/>
</dbReference>
<dbReference type="GO" id="GO:0004792">
    <property type="term" value="F:thiosulfate-cyanide sulfurtransferase activity"/>
    <property type="evidence" value="ECO:0007669"/>
    <property type="project" value="TreeGrafter"/>
</dbReference>
<dbReference type="Proteomes" id="UP000567179">
    <property type="component" value="Unassembled WGS sequence"/>
</dbReference>
<protein>
    <recommendedName>
        <fullName evidence="2">Rhodanese domain-containing protein</fullName>
    </recommendedName>
</protein>
<reference evidence="3 4" key="1">
    <citation type="journal article" date="2020" name="ISME J.">
        <title>Uncovering the hidden diversity of litter-decomposition mechanisms in mushroom-forming fungi.</title>
        <authorList>
            <person name="Floudas D."/>
            <person name="Bentzer J."/>
            <person name="Ahren D."/>
            <person name="Johansson T."/>
            <person name="Persson P."/>
            <person name="Tunlid A."/>
        </authorList>
    </citation>
    <scope>NUCLEOTIDE SEQUENCE [LARGE SCALE GENOMIC DNA]</scope>
    <source>
        <strain evidence="3 4">CBS 101986</strain>
    </source>
</reference>
<feature type="domain" description="Rhodanese" evidence="2">
    <location>
        <begin position="82"/>
        <end position="179"/>
    </location>
</feature>
<comment type="caution">
    <text evidence="3">The sequence shown here is derived from an EMBL/GenBank/DDBJ whole genome shotgun (WGS) entry which is preliminary data.</text>
</comment>
<evidence type="ECO:0000259" key="2">
    <source>
        <dbReference type="PROSITE" id="PS50206"/>
    </source>
</evidence>
<dbReference type="AlphaFoldDB" id="A0A8H5AX70"/>
<feature type="region of interest" description="Disordered" evidence="1">
    <location>
        <begin position="32"/>
        <end position="58"/>
    </location>
</feature>
<sequence length="182" mass="20161">MSFANVIRTARTASLSVVLRPAAAHCVRLSHNQAPTSSAPSDVAPKISTSSSTTEKREEIRTDWDVRIISYEEFLPKTQDSSTERSIIIDVREPAEVAEGIIPSAIHIPLATVDDALKLQPAEFLERYGVAKPQSDDEIVFYCRSGRRSTLASDVAKGQGYTNILNYKGSWFDWTEKQNTNS</sequence>
<name>A0A8H5AX70_9AGAR</name>
<dbReference type="PANTHER" id="PTHR44086">
    <property type="entry name" value="THIOSULFATE SULFURTRANSFERASE RDL2, MITOCHONDRIAL-RELATED"/>
    <property type="match status" value="1"/>
</dbReference>
<dbReference type="EMBL" id="JAACJJ010000056">
    <property type="protein sequence ID" value="KAF5311812.1"/>
    <property type="molecule type" value="Genomic_DNA"/>
</dbReference>
<dbReference type="InterPro" id="IPR001763">
    <property type="entry name" value="Rhodanese-like_dom"/>
</dbReference>